<feature type="transmembrane region" description="Helical" evidence="1">
    <location>
        <begin position="183"/>
        <end position="202"/>
    </location>
</feature>
<dbReference type="GO" id="GO:0050808">
    <property type="term" value="P:synapse organization"/>
    <property type="evidence" value="ECO:0007669"/>
    <property type="project" value="TreeGrafter"/>
</dbReference>
<proteinExistence type="predicted"/>
<reference evidence="3" key="1">
    <citation type="submission" date="2021-02" db="EMBL/GenBank/DDBJ databases">
        <authorList>
            <person name="Nowell W R."/>
        </authorList>
    </citation>
    <scope>NUCLEOTIDE SEQUENCE</scope>
</reference>
<dbReference type="PANTHER" id="PTHR23279:SF36">
    <property type="entry name" value="DEFECTIVE PROBOSCIS EXTENSION RESPONSE 9, ISOFORM A"/>
    <property type="match status" value="1"/>
</dbReference>
<keyword evidence="1" id="KW-0472">Membrane</keyword>
<accession>A0A813PC74</accession>
<dbReference type="Proteomes" id="UP000663852">
    <property type="component" value="Unassembled WGS sequence"/>
</dbReference>
<dbReference type="InterPro" id="IPR013106">
    <property type="entry name" value="Ig_V-set"/>
</dbReference>
<keyword evidence="1" id="KW-0812">Transmembrane</keyword>
<evidence type="ECO:0000313" key="4">
    <source>
        <dbReference type="Proteomes" id="UP000663852"/>
    </source>
</evidence>
<dbReference type="InterPro" id="IPR037448">
    <property type="entry name" value="Zig-8"/>
</dbReference>
<dbReference type="InterPro" id="IPR003599">
    <property type="entry name" value="Ig_sub"/>
</dbReference>
<dbReference type="OrthoDB" id="10012075at2759"/>
<dbReference type="GO" id="GO:0032589">
    <property type="term" value="C:neuron projection membrane"/>
    <property type="evidence" value="ECO:0007669"/>
    <property type="project" value="TreeGrafter"/>
</dbReference>
<dbReference type="InterPro" id="IPR007110">
    <property type="entry name" value="Ig-like_dom"/>
</dbReference>
<evidence type="ECO:0000259" key="2">
    <source>
        <dbReference type="PROSITE" id="PS50835"/>
    </source>
</evidence>
<dbReference type="Pfam" id="PF07686">
    <property type="entry name" value="V-set"/>
    <property type="match status" value="1"/>
</dbReference>
<dbReference type="AlphaFoldDB" id="A0A813PC74"/>
<dbReference type="PANTHER" id="PTHR23279">
    <property type="entry name" value="DEFECTIVE PROBOSCIS EXTENSION RESPONSE DPR -RELATED"/>
    <property type="match status" value="1"/>
</dbReference>
<evidence type="ECO:0000256" key="1">
    <source>
        <dbReference type="SAM" id="Phobius"/>
    </source>
</evidence>
<dbReference type="SUPFAM" id="SSF48726">
    <property type="entry name" value="Immunoglobulin"/>
    <property type="match status" value="1"/>
</dbReference>
<feature type="domain" description="Ig-like" evidence="2">
    <location>
        <begin position="42"/>
        <end position="138"/>
    </location>
</feature>
<protein>
    <recommendedName>
        <fullName evidence="2">Ig-like domain-containing protein</fullName>
    </recommendedName>
</protein>
<dbReference type="InterPro" id="IPR036179">
    <property type="entry name" value="Ig-like_dom_sf"/>
</dbReference>
<keyword evidence="1" id="KW-1133">Transmembrane helix</keyword>
<organism evidence="3 4">
    <name type="scientific">Adineta ricciae</name>
    <name type="common">Rotifer</name>
    <dbReference type="NCBI Taxonomy" id="249248"/>
    <lineage>
        <taxon>Eukaryota</taxon>
        <taxon>Metazoa</taxon>
        <taxon>Spiralia</taxon>
        <taxon>Gnathifera</taxon>
        <taxon>Rotifera</taxon>
        <taxon>Eurotatoria</taxon>
        <taxon>Bdelloidea</taxon>
        <taxon>Adinetida</taxon>
        <taxon>Adinetidae</taxon>
        <taxon>Adineta</taxon>
    </lineage>
</organism>
<sequence>MECKQQTLTAVSIVRRATLACLLYSIVMTLLIVDGTSANTEAEIISTQNEIITYVNHTAKLSCIIQNKNRQHVTWSRVTFMNETQKLTNLLFVDLLKYTPFSRYHLTHMIERDNREYWNLEIRNVHTSDEGYYSCVLTAIKPISKIFHVKVLENTRNPLFALRSSLDTTNMQRRSKESHSSSALSILPSSSIFTIILANTILKFL</sequence>
<gene>
    <name evidence="3" type="ORF">EDS130_LOCUS2141</name>
</gene>
<dbReference type="InterPro" id="IPR013783">
    <property type="entry name" value="Ig-like_fold"/>
</dbReference>
<dbReference type="EMBL" id="CAJNOJ010000005">
    <property type="protein sequence ID" value="CAF0748402.1"/>
    <property type="molecule type" value="Genomic_DNA"/>
</dbReference>
<dbReference type="PROSITE" id="PS50835">
    <property type="entry name" value="IG_LIKE"/>
    <property type="match status" value="1"/>
</dbReference>
<evidence type="ECO:0000313" key="3">
    <source>
        <dbReference type="EMBL" id="CAF0748402.1"/>
    </source>
</evidence>
<name>A0A813PC74_ADIRI</name>
<dbReference type="Gene3D" id="2.60.40.10">
    <property type="entry name" value="Immunoglobulins"/>
    <property type="match status" value="1"/>
</dbReference>
<comment type="caution">
    <text evidence="3">The sequence shown here is derived from an EMBL/GenBank/DDBJ whole genome shotgun (WGS) entry which is preliminary data.</text>
</comment>
<dbReference type="SMART" id="SM00409">
    <property type="entry name" value="IG"/>
    <property type="match status" value="1"/>
</dbReference>